<evidence type="ECO:0000313" key="1">
    <source>
        <dbReference type="EMBL" id="GGB37389.1"/>
    </source>
</evidence>
<reference evidence="1" key="2">
    <citation type="submission" date="2020-09" db="EMBL/GenBank/DDBJ databases">
        <authorList>
            <person name="Sun Q."/>
            <person name="Zhou Y."/>
        </authorList>
    </citation>
    <scope>NUCLEOTIDE SEQUENCE</scope>
    <source>
        <strain evidence="1">CGMCC 1.12827</strain>
    </source>
</reference>
<accession>A0A916TBI1</accession>
<dbReference type="SUPFAM" id="SSF53187">
    <property type="entry name" value="Zn-dependent exopeptidases"/>
    <property type="match status" value="1"/>
</dbReference>
<dbReference type="Proteomes" id="UP000621454">
    <property type="component" value="Unassembled WGS sequence"/>
</dbReference>
<dbReference type="InterPro" id="IPR007709">
    <property type="entry name" value="N-FG_amidohydro"/>
</dbReference>
<proteinExistence type="predicted"/>
<comment type="caution">
    <text evidence="1">The sequence shown here is derived from an EMBL/GenBank/DDBJ whole genome shotgun (WGS) entry which is preliminary data.</text>
</comment>
<protein>
    <recommendedName>
        <fullName evidence="3">N-formylglutamate amidohydrolase</fullName>
    </recommendedName>
</protein>
<gene>
    <name evidence="1" type="ORF">GCM10011489_26530</name>
</gene>
<keyword evidence="2" id="KW-1185">Reference proteome</keyword>
<evidence type="ECO:0008006" key="3">
    <source>
        <dbReference type="Google" id="ProtNLM"/>
    </source>
</evidence>
<dbReference type="EMBL" id="BMGC01000019">
    <property type="protein sequence ID" value="GGB37389.1"/>
    <property type="molecule type" value="Genomic_DNA"/>
</dbReference>
<name>A0A916TBI1_9ACTN</name>
<sequence length="271" mass="29678">MNTSTQTFRVLTGDASSPVILHVPHSSRHIPPDVRDSLLVSDAALTAELDESVDTATDLIACEAARRCEVTPWQLVNETSRIVVDPERFPDESEPMNAHGRGAIYTRCADGSPLRADEPDSGAARSLLAEVFDPYAQAMTDLTQDRLDTTGTALIIDIHSYPTRPSGFEDPALERPAICIGTDDFHTPQWLRDKAFDTFSGFGSVAENTPYAGCYVPLRFYRSDRRISAIMIEVRRDVYLDERLRERADAVGELGEAIAAVIPAAGSHASD</sequence>
<organism evidence="1 2">
    <name type="scientific">Gordonia jinhuaensis</name>
    <dbReference type="NCBI Taxonomy" id="1517702"/>
    <lineage>
        <taxon>Bacteria</taxon>
        <taxon>Bacillati</taxon>
        <taxon>Actinomycetota</taxon>
        <taxon>Actinomycetes</taxon>
        <taxon>Mycobacteriales</taxon>
        <taxon>Gordoniaceae</taxon>
        <taxon>Gordonia</taxon>
    </lineage>
</organism>
<dbReference type="AlphaFoldDB" id="A0A916TBI1"/>
<evidence type="ECO:0000313" key="2">
    <source>
        <dbReference type="Proteomes" id="UP000621454"/>
    </source>
</evidence>
<dbReference type="RefSeq" id="WP_188587062.1">
    <property type="nucleotide sequence ID" value="NZ_BMGC01000019.1"/>
</dbReference>
<reference evidence="1" key="1">
    <citation type="journal article" date="2014" name="Int. J. Syst. Evol. Microbiol.">
        <title>Complete genome sequence of Corynebacterium casei LMG S-19264T (=DSM 44701T), isolated from a smear-ripened cheese.</title>
        <authorList>
            <consortium name="US DOE Joint Genome Institute (JGI-PGF)"/>
            <person name="Walter F."/>
            <person name="Albersmeier A."/>
            <person name="Kalinowski J."/>
            <person name="Ruckert C."/>
        </authorList>
    </citation>
    <scope>NUCLEOTIDE SEQUENCE</scope>
    <source>
        <strain evidence="1">CGMCC 1.12827</strain>
    </source>
</reference>
<dbReference type="Pfam" id="PF05013">
    <property type="entry name" value="FGase"/>
    <property type="match status" value="1"/>
</dbReference>
<dbReference type="Gene3D" id="3.40.630.40">
    <property type="entry name" value="Zn-dependent exopeptidases"/>
    <property type="match status" value="1"/>
</dbReference>